<gene>
    <name evidence="4" type="primary">101892453</name>
</gene>
<feature type="compositionally biased region" description="Polar residues" evidence="1">
    <location>
        <begin position="207"/>
        <end position="219"/>
    </location>
</feature>
<keyword evidence="2" id="KW-1133">Transmembrane helix</keyword>
<dbReference type="Gene3D" id="1.10.287.110">
    <property type="entry name" value="DnaJ domain"/>
    <property type="match status" value="1"/>
</dbReference>
<dbReference type="OrthoDB" id="291007at2759"/>
<proteinExistence type="predicted"/>
<feature type="transmembrane region" description="Helical" evidence="2">
    <location>
        <begin position="187"/>
        <end position="204"/>
    </location>
</feature>
<dbReference type="PANTHER" id="PTHR44873:SF1">
    <property type="entry name" value="DNAJ HOMOLOG SUBFAMILY C MEMBER 30, MITOCHONDRIAL"/>
    <property type="match status" value="1"/>
</dbReference>
<accession>A0A1I8MT85</accession>
<feature type="domain" description="J" evidence="3">
    <location>
        <begin position="33"/>
        <end position="98"/>
    </location>
</feature>
<keyword evidence="2" id="KW-0472">Membrane</keyword>
<dbReference type="InterPro" id="IPR053025">
    <property type="entry name" value="Mito_ATP_Synthase-Asso"/>
</dbReference>
<keyword evidence="2" id="KW-0812">Transmembrane</keyword>
<feature type="compositionally biased region" description="Basic and acidic residues" evidence="1">
    <location>
        <begin position="220"/>
        <end position="229"/>
    </location>
</feature>
<evidence type="ECO:0000256" key="2">
    <source>
        <dbReference type="SAM" id="Phobius"/>
    </source>
</evidence>
<dbReference type="SUPFAM" id="SSF46565">
    <property type="entry name" value="Chaperone J-domain"/>
    <property type="match status" value="1"/>
</dbReference>
<dbReference type="EnsemblMetazoa" id="MDOA008213-RA">
    <property type="protein sequence ID" value="MDOA008213-PA"/>
    <property type="gene ID" value="MDOA008213"/>
</dbReference>
<dbReference type="AlphaFoldDB" id="A0A1I8MT85"/>
<dbReference type="CDD" id="cd06257">
    <property type="entry name" value="DnaJ"/>
    <property type="match status" value="1"/>
</dbReference>
<dbReference type="PRINTS" id="PR00625">
    <property type="entry name" value="JDOMAIN"/>
</dbReference>
<sequence>MLSTSSRHCSAILRNCWLLQRAKISTSSTLLADHYDVLGISRKATQTEIKAAYYRLSMLYHPDKNQGSDSAALKFREITQAYEVLGNYKLRRLYDKGVIHTTTERPEESMRGAEPEEEDDPSTKFYKSRFTKSTVADSDGRSPIYNLDEWSRIHYANTFQRRQNAKEKYNRTKKQEKDGRLMTQNEILLFLIMVATALVFLKFSPESTFGSSKKSPTNQKETEKDSTKT</sequence>
<dbReference type="Pfam" id="PF00226">
    <property type="entry name" value="DnaJ"/>
    <property type="match status" value="1"/>
</dbReference>
<evidence type="ECO:0000313" key="4">
    <source>
        <dbReference type="EnsemblMetazoa" id="MDOA008213-PA"/>
    </source>
</evidence>
<protein>
    <recommendedName>
        <fullName evidence="3">J domain-containing protein</fullName>
    </recommendedName>
</protein>
<dbReference type="PANTHER" id="PTHR44873">
    <property type="entry name" value="DNAJ HOMOLOG SUBFAMILY C MEMBER 30, MITOCHONDRIAL"/>
    <property type="match status" value="1"/>
</dbReference>
<dbReference type="InterPro" id="IPR036869">
    <property type="entry name" value="J_dom_sf"/>
</dbReference>
<dbReference type="STRING" id="7370.A0A1I8MT85"/>
<dbReference type="PROSITE" id="PS50076">
    <property type="entry name" value="DNAJ_2"/>
    <property type="match status" value="1"/>
</dbReference>
<reference evidence="4" key="1">
    <citation type="submission" date="2021-01" db="UniProtKB">
        <authorList>
            <consortium name="EnsemblMetazoa"/>
        </authorList>
    </citation>
    <scope>IDENTIFICATION</scope>
    <source>
        <strain evidence="4">Aabys</strain>
    </source>
</reference>
<feature type="region of interest" description="Disordered" evidence="1">
    <location>
        <begin position="101"/>
        <end position="122"/>
    </location>
</feature>
<feature type="compositionally biased region" description="Basic and acidic residues" evidence="1">
    <location>
        <begin position="101"/>
        <end position="114"/>
    </location>
</feature>
<dbReference type="VEuPathDB" id="VectorBase:MDOA008213"/>
<dbReference type="InterPro" id="IPR001623">
    <property type="entry name" value="DnaJ_domain"/>
</dbReference>
<dbReference type="VEuPathDB" id="VectorBase:MDOMA2_004398"/>
<evidence type="ECO:0000256" key="1">
    <source>
        <dbReference type="SAM" id="MobiDB-lite"/>
    </source>
</evidence>
<dbReference type="eggNOG" id="KOG0714">
    <property type="taxonomic scope" value="Eukaryota"/>
</dbReference>
<name>A0A1I8MT85_MUSDO</name>
<feature type="region of interest" description="Disordered" evidence="1">
    <location>
        <begin position="207"/>
        <end position="229"/>
    </location>
</feature>
<dbReference type="InterPro" id="IPR018253">
    <property type="entry name" value="DnaJ_domain_CS"/>
</dbReference>
<organism evidence="4">
    <name type="scientific">Musca domestica</name>
    <name type="common">House fly</name>
    <dbReference type="NCBI Taxonomy" id="7370"/>
    <lineage>
        <taxon>Eukaryota</taxon>
        <taxon>Metazoa</taxon>
        <taxon>Ecdysozoa</taxon>
        <taxon>Arthropoda</taxon>
        <taxon>Hexapoda</taxon>
        <taxon>Insecta</taxon>
        <taxon>Pterygota</taxon>
        <taxon>Neoptera</taxon>
        <taxon>Endopterygota</taxon>
        <taxon>Diptera</taxon>
        <taxon>Brachycera</taxon>
        <taxon>Muscomorpha</taxon>
        <taxon>Muscoidea</taxon>
        <taxon>Muscidae</taxon>
        <taxon>Musca</taxon>
    </lineage>
</organism>
<dbReference type="PROSITE" id="PS00636">
    <property type="entry name" value="DNAJ_1"/>
    <property type="match status" value="1"/>
</dbReference>
<evidence type="ECO:0000259" key="3">
    <source>
        <dbReference type="PROSITE" id="PS50076"/>
    </source>
</evidence>
<dbReference type="SMART" id="SM00271">
    <property type="entry name" value="DnaJ"/>
    <property type="match status" value="1"/>
</dbReference>